<keyword evidence="1" id="KW-1133">Transmembrane helix</keyword>
<dbReference type="AlphaFoldDB" id="A0A1I3YHX7"/>
<proteinExistence type="predicted"/>
<evidence type="ECO:0000313" key="3">
    <source>
        <dbReference type="Proteomes" id="UP000198635"/>
    </source>
</evidence>
<gene>
    <name evidence="2" type="ORF">SAMN04488082_12026</name>
</gene>
<dbReference type="EMBL" id="FORX01000020">
    <property type="protein sequence ID" value="SFK31373.1"/>
    <property type="molecule type" value="Genomic_DNA"/>
</dbReference>
<feature type="transmembrane region" description="Helical" evidence="1">
    <location>
        <begin position="20"/>
        <end position="42"/>
    </location>
</feature>
<dbReference type="PROSITE" id="PS51257">
    <property type="entry name" value="PROKAR_LIPOPROTEIN"/>
    <property type="match status" value="1"/>
</dbReference>
<keyword evidence="1" id="KW-0472">Membrane</keyword>
<keyword evidence="1" id="KW-0812">Transmembrane</keyword>
<dbReference type="Proteomes" id="UP000198635">
    <property type="component" value="Unassembled WGS sequence"/>
</dbReference>
<protein>
    <submittedName>
        <fullName evidence="2">Uncharacterized protein</fullName>
    </submittedName>
</protein>
<sequence length="52" mass="5503">MRVWLPDCVYKSFPLFVGTVGLAGCMAGSPASLALGGVLMLYSGGVYCMRKK</sequence>
<organism evidence="2 3">
    <name type="scientific">Desulfomicrobium apsheronum</name>
    <dbReference type="NCBI Taxonomy" id="52560"/>
    <lineage>
        <taxon>Bacteria</taxon>
        <taxon>Pseudomonadati</taxon>
        <taxon>Thermodesulfobacteriota</taxon>
        <taxon>Desulfovibrionia</taxon>
        <taxon>Desulfovibrionales</taxon>
        <taxon>Desulfomicrobiaceae</taxon>
        <taxon>Desulfomicrobium</taxon>
    </lineage>
</organism>
<keyword evidence="3" id="KW-1185">Reference proteome</keyword>
<name>A0A1I3YHX7_9BACT</name>
<evidence type="ECO:0000313" key="2">
    <source>
        <dbReference type="EMBL" id="SFK31373.1"/>
    </source>
</evidence>
<evidence type="ECO:0000256" key="1">
    <source>
        <dbReference type="SAM" id="Phobius"/>
    </source>
</evidence>
<accession>A0A1I3YHX7</accession>
<reference evidence="3" key="1">
    <citation type="submission" date="2016-10" db="EMBL/GenBank/DDBJ databases">
        <authorList>
            <person name="Varghese N."/>
            <person name="Submissions S."/>
        </authorList>
    </citation>
    <scope>NUCLEOTIDE SEQUENCE [LARGE SCALE GENOMIC DNA]</scope>
    <source>
        <strain evidence="3">DSM 5918</strain>
    </source>
</reference>